<sequence length="504" mass="52499">MRSARPIRVLLALSVSGLLLGAAGCTTHDDAPTVAQLTRSSADSVAVAAQRDPSARSVAASRALFASAPGAVVVAASDTGALRGAASAARAAHVPVLLADDDGAPTASPTGGTSGGGDRVAAELRRLGADWYQAEGDVSVDTDVPERLAPEREDAPEVSGASRTATVVVADRRTDAAAVATAEAAGARVVTMPDGVTDPAAAPDVVSALHDRAAHPTVLVGSAFGDLPDPDWTVRAAESGWQLPHGGQRPFDGHRYVALYGAPGAPVLGVLGEQDPAATVRRAEGMAKEYDGLGDEPVTPAMEVIATVAAGDAGADGDYSTELPVSTLEPYVDAATDAGMPVVLDLQPGRSDFLSQAKRYESLLAMPNVWLALDPEWRLTADQVPLRQIGSVSAAEVNQVSSWLADLVRSKGLPPKAFVLHQFRLSMIQDRSSLESHPELDVLIHVDGQGSQPDKQATWKALHQGAPEGVHWGWKNFFDEDTPMLSPEQTMADVQPTPSLITYQ</sequence>
<dbReference type="OrthoDB" id="9812120at2"/>
<accession>A0A147DPD9</accession>
<evidence type="ECO:0000313" key="3">
    <source>
        <dbReference type="EMBL" id="KTR51340.1"/>
    </source>
</evidence>
<comment type="caution">
    <text evidence="3">The sequence shown here is derived from an EMBL/GenBank/DDBJ whole genome shotgun (WGS) entry which is preliminary data.</text>
</comment>
<feature type="signal peptide" evidence="2">
    <location>
        <begin position="1"/>
        <end position="21"/>
    </location>
</feature>
<reference evidence="3 4" key="1">
    <citation type="journal article" date="2016" name="Front. Microbiol.">
        <title>Genomic Resource of Rice Seed Associated Bacteria.</title>
        <authorList>
            <person name="Midha S."/>
            <person name="Bansal K."/>
            <person name="Sharma S."/>
            <person name="Kumar N."/>
            <person name="Patil P.P."/>
            <person name="Chaudhry V."/>
            <person name="Patil P.B."/>
        </authorList>
    </citation>
    <scope>NUCLEOTIDE SEQUENCE [LARGE SCALE GENOMIC DNA]</scope>
    <source>
        <strain evidence="3 4">NS359</strain>
    </source>
</reference>
<dbReference type="EMBL" id="LDRC01000056">
    <property type="protein sequence ID" value="KTR51340.1"/>
    <property type="molecule type" value="Genomic_DNA"/>
</dbReference>
<keyword evidence="2" id="KW-0732">Signal</keyword>
<evidence type="ECO:0000313" key="4">
    <source>
        <dbReference type="Proteomes" id="UP000072763"/>
    </source>
</evidence>
<dbReference type="STRING" id="465820.NS263_04230"/>
<dbReference type="RefSeq" id="WP_058750073.1">
    <property type="nucleotide sequence ID" value="NZ_LDRC01000056.1"/>
</dbReference>
<feature type="region of interest" description="Disordered" evidence="1">
    <location>
        <begin position="100"/>
        <end position="119"/>
    </location>
</feature>
<protein>
    <recommendedName>
        <fullName evidence="5">Lipoprotein</fullName>
    </recommendedName>
</protein>
<dbReference type="Proteomes" id="UP000072763">
    <property type="component" value="Unassembled WGS sequence"/>
</dbReference>
<dbReference type="Gene3D" id="3.40.50.720">
    <property type="entry name" value="NAD(P)-binding Rossmann-like Domain"/>
    <property type="match status" value="1"/>
</dbReference>
<gene>
    <name evidence="3" type="ORF">NS359_10820</name>
</gene>
<dbReference type="PROSITE" id="PS51257">
    <property type="entry name" value="PROKAR_LIPOPROTEIN"/>
    <property type="match status" value="1"/>
</dbReference>
<dbReference type="AlphaFoldDB" id="A0A147DPD9"/>
<dbReference type="PATRIC" id="fig|465820.4.peg.2343"/>
<organism evidence="3 4">
    <name type="scientific">Curtobacterium oceanosedimentum</name>
    <dbReference type="NCBI Taxonomy" id="465820"/>
    <lineage>
        <taxon>Bacteria</taxon>
        <taxon>Bacillati</taxon>
        <taxon>Actinomycetota</taxon>
        <taxon>Actinomycetes</taxon>
        <taxon>Micrococcales</taxon>
        <taxon>Microbacteriaceae</taxon>
        <taxon>Curtobacterium</taxon>
    </lineage>
</organism>
<dbReference type="InterPro" id="IPR036291">
    <property type="entry name" value="NAD(P)-bd_dom_sf"/>
</dbReference>
<proteinExistence type="predicted"/>
<evidence type="ECO:0000256" key="2">
    <source>
        <dbReference type="SAM" id="SignalP"/>
    </source>
</evidence>
<feature type="chain" id="PRO_5038881718" description="Lipoprotein" evidence="2">
    <location>
        <begin position="22"/>
        <end position="504"/>
    </location>
</feature>
<evidence type="ECO:0000256" key="1">
    <source>
        <dbReference type="SAM" id="MobiDB-lite"/>
    </source>
</evidence>
<name>A0A147DPD9_9MICO</name>
<evidence type="ECO:0008006" key="5">
    <source>
        <dbReference type="Google" id="ProtNLM"/>
    </source>
</evidence>
<dbReference type="SUPFAM" id="SSF51735">
    <property type="entry name" value="NAD(P)-binding Rossmann-fold domains"/>
    <property type="match status" value="1"/>
</dbReference>